<proteinExistence type="predicted"/>
<organism evidence="3 4">
    <name type="scientific">Trichomonas vaginalis (strain ATCC PRA-98 / G3)</name>
    <dbReference type="NCBI Taxonomy" id="412133"/>
    <lineage>
        <taxon>Eukaryota</taxon>
        <taxon>Metamonada</taxon>
        <taxon>Parabasalia</taxon>
        <taxon>Trichomonadida</taxon>
        <taxon>Trichomonadidae</taxon>
        <taxon>Trichomonas</taxon>
    </lineage>
</organism>
<evidence type="ECO:0000256" key="1">
    <source>
        <dbReference type="PROSITE-ProRule" id="PRU00023"/>
    </source>
</evidence>
<reference evidence="3" key="2">
    <citation type="journal article" date="2007" name="Science">
        <title>Draft genome sequence of the sexually transmitted pathogen Trichomonas vaginalis.</title>
        <authorList>
            <person name="Carlton J.M."/>
            <person name="Hirt R.P."/>
            <person name="Silva J.C."/>
            <person name="Delcher A.L."/>
            <person name="Schatz M."/>
            <person name="Zhao Q."/>
            <person name="Wortman J.R."/>
            <person name="Bidwell S.L."/>
            <person name="Alsmark U.C.M."/>
            <person name="Besteiro S."/>
            <person name="Sicheritz-Ponten T."/>
            <person name="Noel C.J."/>
            <person name="Dacks J.B."/>
            <person name="Foster P.G."/>
            <person name="Simillion C."/>
            <person name="Van de Peer Y."/>
            <person name="Miranda-Saavedra D."/>
            <person name="Barton G.J."/>
            <person name="Westrop G.D."/>
            <person name="Mueller S."/>
            <person name="Dessi D."/>
            <person name="Fiori P.L."/>
            <person name="Ren Q."/>
            <person name="Paulsen I."/>
            <person name="Zhang H."/>
            <person name="Bastida-Corcuera F.D."/>
            <person name="Simoes-Barbosa A."/>
            <person name="Brown M.T."/>
            <person name="Hayes R.D."/>
            <person name="Mukherjee M."/>
            <person name="Okumura C.Y."/>
            <person name="Schneider R."/>
            <person name="Smith A.J."/>
            <person name="Vanacova S."/>
            <person name="Villalvazo M."/>
            <person name="Haas B.J."/>
            <person name="Pertea M."/>
            <person name="Feldblyum T.V."/>
            <person name="Utterback T.R."/>
            <person name="Shu C.L."/>
            <person name="Osoegawa K."/>
            <person name="de Jong P.J."/>
            <person name="Hrdy I."/>
            <person name="Horvathova L."/>
            <person name="Zubacova Z."/>
            <person name="Dolezal P."/>
            <person name="Malik S.B."/>
            <person name="Logsdon J.M. Jr."/>
            <person name="Henze K."/>
            <person name="Gupta A."/>
            <person name="Wang C.C."/>
            <person name="Dunne R.L."/>
            <person name="Upcroft J.A."/>
            <person name="Upcroft P."/>
            <person name="White O."/>
            <person name="Salzberg S.L."/>
            <person name="Tang P."/>
            <person name="Chiu C.-H."/>
            <person name="Lee Y.-S."/>
            <person name="Embley T.M."/>
            <person name="Coombs G.H."/>
            <person name="Mottram J.C."/>
            <person name="Tachezy J."/>
            <person name="Fraser-Liggett C.M."/>
            <person name="Johnson P.J."/>
        </authorList>
    </citation>
    <scope>NUCLEOTIDE SEQUENCE [LARGE SCALE GENOMIC DNA]</scope>
    <source>
        <strain evidence="3">G3</strain>
    </source>
</reference>
<dbReference type="Pfam" id="PF12796">
    <property type="entry name" value="Ank_2"/>
    <property type="match status" value="1"/>
</dbReference>
<gene>
    <name evidence="3" type="ORF">TVAG_048670</name>
</gene>
<dbReference type="VEuPathDB" id="TrichDB:TVAGG3_0808660"/>
<dbReference type="KEGG" id="tva:4752733"/>
<evidence type="ECO:0000313" key="4">
    <source>
        <dbReference type="Proteomes" id="UP000001542"/>
    </source>
</evidence>
<dbReference type="SUPFAM" id="SSF48403">
    <property type="entry name" value="Ankyrin repeat"/>
    <property type="match status" value="1"/>
</dbReference>
<protein>
    <submittedName>
        <fullName evidence="3">Sex-determining protein, putative</fullName>
    </submittedName>
</protein>
<dbReference type="InParanoid" id="A2FJC8"/>
<dbReference type="EMBL" id="DS113828">
    <property type="protein sequence ID" value="EAX94989.1"/>
    <property type="molecule type" value="Genomic_DNA"/>
</dbReference>
<dbReference type="InterPro" id="IPR036770">
    <property type="entry name" value="Ankyrin_rpt-contain_sf"/>
</dbReference>
<keyword evidence="4" id="KW-1185">Reference proteome</keyword>
<dbReference type="Pfam" id="PF11929">
    <property type="entry name" value="DUF3447"/>
    <property type="match status" value="1"/>
</dbReference>
<dbReference type="Proteomes" id="UP000001542">
    <property type="component" value="Unassembled WGS sequence"/>
</dbReference>
<dbReference type="AlphaFoldDB" id="A2FJC8"/>
<dbReference type="STRING" id="5722.A2FJC8"/>
<evidence type="ECO:0000259" key="2">
    <source>
        <dbReference type="Pfam" id="PF11929"/>
    </source>
</evidence>
<dbReference type="RefSeq" id="XP_001307919.1">
    <property type="nucleotide sequence ID" value="XM_001307918.1"/>
</dbReference>
<dbReference type="PROSITE" id="PS50297">
    <property type="entry name" value="ANK_REP_REGION"/>
    <property type="match status" value="1"/>
</dbReference>
<dbReference type="PROSITE" id="PS50088">
    <property type="entry name" value="ANK_REPEAT"/>
    <property type="match status" value="1"/>
</dbReference>
<dbReference type="OrthoDB" id="448455at2759"/>
<dbReference type="Gene3D" id="1.25.40.20">
    <property type="entry name" value="Ankyrin repeat-containing domain"/>
    <property type="match status" value="1"/>
</dbReference>
<dbReference type="InterPro" id="IPR002110">
    <property type="entry name" value="Ankyrin_rpt"/>
</dbReference>
<evidence type="ECO:0000313" key="3">
    <source>
        <dbReference type="EMBL" id="EAX94989.1"/>
    </source>
</evidence>
<dbReference type="PANTHER" id="PTHR24182">
    <property type="entry name" value="ANKYRIN REPEAT AND SOCS BOX CONTAINING 4"/>
    <property type="match status" value="1"/>
</dbReference>
<reference evidence="3" key="1">
    <citation type="submission" date="2006-10" db="EMBL/GenBank/DDBJ databases">
        <authorList>
            <person name="Amadeo P."/>
            <person name="Zhao Q."/>
            <person name="Wortman J."/>
            <person name="Fraser-Liggett C."/>
            <person name="Carlton J."/>
        </authorList>
    </citation>
    <scope>NUCLEOTIDE SEQUENCE</scope>
    <source>
        <strain evidence="3">G3</strain>
    </source>
</reference>
<dbReference type="InterPro" id="IPR020683">
    <property type="entry name" value="DUF3447"/>
</dbReference>
<sequence>MCLEQQDPDEECLKYAIISHNIDFVTYLMDEYQIDEMNLSDCLDYNNIQAFFYYYDRTQLINTCFVYVPYFKNLCVCEYFILQEVDVNKKDDRQITALHWASLSNNVEILDLLISHGADLEAKDKSGHTPLLLAT</sequence>
<feature type="domain" description="DUF3447" evidence="2">
    <location>
        <begin position="2"/>
        <end position="54"/>
    </location>
</feature>
<feature type="repeat" description="ANK" evidence="1">
    <location>
        <begin position="93"/>
        <end position="125"/>
    </location>
</feature>
<keyword evidence="1" id="KW-0040">ANK repeat</keyword>
<dbReference type="SMART" id="SM00248">
    <property type="entry name" value="ANK"/>
    <property type="match status" value="2"/>
</dbReference>
<dbReference type="PANTHER" id="PTHR24182:SF13">
    <property type="entry name" value="LD18443P"/>
    <property type="match status" value="1"/>
</dbReference>
<name>A2FJC8_TRIV3</name>
<accession>A2FJC8</accession>